<dbReference type="Proteomes" id="UP001524586">
    <property type="component" value="Unassembled WGS sequence"/>
</dbReference>
<protein>
    <submittedName>
        <fullName evidence="9">Glycosyltransferase family 2 protein</fullName>
    </submittedName>
</protein>
<sequence>MKFIKRSDRAQPKVSLILLDWSVRESFHLLNYLSRQDIDRDLFEVIIIEYYSRISDAIRPVEAQVDSWLLLEMPDDCYYHKHLMYNAGIVTAKGEICVICDSDAMVKEGFIRAIITEFENNPGIVLHIDQFRNTRKDFYPFNYPDFAEVTGKGCINNVGGKTRGVVDDKDTIHNRNYGACMCARRADLIEIGGADEHIDYLGHICGPYDMTFRLVNSGHREIWHQAEFMYHTWHPGQAGEDNYLGPHDGRHVSTTALDALIRERVHPLLENAAIRQLRLSSDAPDSTRFEISPAHFKAWRKDKLRHGQQWIAGNTFRKSRHGFVIDRTPEGFVGYPKVLDHPFFSKAREALELRAATESMLLERLDNEISGDLRRLLPVIGTLTYLSRAFGLAFLYLQRRLLRFSQGVA</sequence>
<dbReference type="InterPro" id="IPR025993">
    <property type="entry name" value="Ceramide_glucosylTrfase"/>
</dbReference>
<evidence type="ECO:0000256" key="4">
    <source>
        <dbReference type="ARBA" id="ARBA00022676"/>
    </source>
</evidence>
<reference evidence="9 10" key="1">
    <citation type="submission" date="2022-07" db="EMBL/GenBank/DDBJ databases">
        <title>Methylomonas rivi sp. nov., Methylomonas rosea sp. nov., Methylomonas aureus sp. nov. and Methylomonas subterranea sp. nov., four novel methanotrophs isolated from a freshwater creek and the deep terrestrial subsurface.</title>
        <authorList>
            <person name="Abin C."/>
            <person name="Sankaranarayanan K."/>
            <person name="Garner C."/>
            <person name="Sindelar R."/>
            <person name="Kotary K."/>
            <person name="Garner R."/>
            <person name="Barclay S."/>
            <person name="Lawson P."/>
            <person name="Krumholz L."/>
        </authorList>
    </citation>
    <scope>NUCLEOTIDE SEQUENCE [LARGE SCALE GENOMIC DNA]</scope>
    <source>
        <strain evidence="9 10">WSC-6</strain>
    </source>
</reference>
<keyword evidence="6" id="KW-0812">Transmembrane</keyword>
<evidence type="ECO:0000256" key="8">
    <source>
        <dbReference type="ARBA" id="ARBA00023136"/>
    </source>
</evidence>
<dbReference type="EMBL" id="JANIBK010000008">
    <property type="protein sequence ID" value="MCQ8127398.1"/>
    <property type="molecule type" value="Genomic_DNA"/>
</dbReference>
<comment type="subcellular location">
    <subcellularLocation>
        <location evidence="1">Membrane</location>
        <topology evidence="1">Multi-pass membrane protein</topology>
    </subcellularLocation>
</comment>
<comment type="caution">
    <text evidence="9">The sequence shown here is derived from an EMBL/GenBank/DDBJ whole genome shotgun (WGS) entry which is preliminary data.</text>
</comment>
<evidence type="ECO:0000256" key="5">
    <source>
        <dbReference type="ARBA" id="ARBA00022679"/>
    </source>
</evidence>
<name>A0ABT1U1G3_9GAMM</name>
<dbReference type="RefSeq" id="WP_256613717.1">
    <property type="nucleotide sequence ID" value="NZ_JANIBK010000008.1"/>
</dbReference>
<organism evidence="9 10">
    <name type="scientific">Methylomonas rivi</name>
    <dbReference type="NCBI Taxonomy" id="2952226"/>
    <lineage>
        <taxon>Bacteria</taxon>
        <taxon>Pseudomonadati</taxon>
        <taxon>Pseudomonadota</taxon>
        <taxon>Gammaproteobacteria</taxon>
        <taxon>Methylococcales</taxon>
        <taxon>Methylococcaceae</taxon>
        <taxon>Methylomonas</taxon>
    </lineage>
</organism>
<keyword evidence="4" id="KW-0328">Glycosyltransferase</keyword>
<comment type="pathway">
    <text evidence="3">Sphingolipid metabolism.</text>
</comment>
<evidence type="ECO:0000313" key="9">
    <source>
        <dbReference type="EMBL" id="MCQ8127398.1"/>
    </source>
</evidence>
<keyword evidence="7" id="KW-1133">Transmembrane helix</keyword>
<evidence type="ECO:0000256" key="7">
    <source>
        <dbReference type="ARBA" id="ARBA00022989"/>
    </source>
</evidence>
<keyword evidence="10" id="KW-1185">Reference proteome</keyword>
<dbReference type="CDD" id="cd00761">
    <property type="entry name" value="Glyco_tranf_GTA_type"/>
    <property type="match status" value="1"/>
</dbReference>
<accession>A0ABT1U1G3</accession>
<gene>
    <name evidence="9" type="ORF">NP596_02920</name>
</gene>
<keyword evidence="8" id="KW-0472">Membrane</keyword>
<evidence type="ECO:0000256" key="2">
    <source>
        <dbReference type="ARBA" id="ARBA00004760"/>
    </source>
</evidence>
<keyword evidence="5" id="KW-0808">Transferase</keyword>
<proteinExistence type="predicted"/>
<evidence type="ECO:0000256" key="1">
    <source>
        <dbReference type="ARBA" id="ARBA00004141"/>
    </source>
</evidence>
<evidence type="ECO:0000256" key="3">
    <source>
        <dbReference type="ARBA" id="ARBA00004991"/>
    </source>
</evidence>
<comment type="pathway">
    <text evidence="2">Lipid metabolism; sphingolipid metabolism.</text>
</comment>
<dbReference type="InterPro" id="IPR029044">
    <property type="entry name" value="Nucleotide-diphossugar_trans"/>
</dbReference>
<dbReference type="Pfam" id="PF13506">
    <property type="entry name" value="Glyco_transf_21"/>
    <property type="match status" value="1"/>
</dbReference>
<dbReference type="Gene3D" id="3.90.550.10">
    <property type="entry name" value="Spore Coat Polysaccharide Biosynthesis Protein SpsA, Chain A"/>
    <property type="match status" value="1"/>
</dbReference>
<evidence type="ECO:0000313" key="10">
    <source>
        <dbReference type="Proteomes" id="UP001524586"/>
    </source>
</evidence>
<evidence type="ECO:0000256" key="6">
    <source>
        <dbReference type="ARBA" id="ARBA00022692"/>
    </source>
</evidence>
<dbReference type="SUPFAM" id="SSF53448">
    <property type="entry name" value="Nucleotide-diphospho-sugar transferases"/>
    <property type="match status" value="1"/>
</dbReference>